<organism evidence="9 10">
    <name type="scientific">Coccomyxa viridis</name>
    <dbReference type="NCBI Taxonomy" id="1274662"/>
    <lineage>
        <taxon>Eukaryota</taxon>
        <taxon>Viridiplantae</taxon>
        <taxon>Chlorophyta</taxon>
        <taxon>core chlorophytes</taxon>
        <taxon>Trebouxiophyceae</taxon>
        <taxon>Trebouxiophyceae incertae sedis</taxon>
        <taxon>Coccomyxaceae</taxon>
        <taxon>Coccomyxa</taxon>
    </lineage>
</organism>
<evidence type="ECO:0000256" key="5">
    <source>
        <dbReference type="ARBA" id="ARBA00023242"/>
    </source>
</evidence>
<dbReference type="PANTHER" id="PTHR11006">
    <property type="entry name" value="PROTEIN ARGININE N-METHYLTRANSFERASE"/>
    <property type="match status" value="1"/>
</dbReference>
<dbReference type="Gene3D" id="3.40.50.150">
    <property type="entry name" value="Vaccinia Virus protein VP39"/>
    <property type="match status" value="1"/>
</dbReference>
<evidence type="ECO:0000256" key="3">
    <source>
        <dbReference type="ARBA" id="ARBA00022679"/>
    </source>
</evidence>
<keyword evidence="5" id="KW-0539">Nucleus</keyword>
<comment type="subcellular location">
    <subcellularLocation>
        <location evidence="1">Nucleus</location>
    </subcellularLocation>
</comment>
<evidence type="ECO:0000256" key="6">
    <source>
        <dbReference type="PROSITE-ProRule" id="PRU01015"/>
    </source>
</evidence>
<keyword evidence="2 6" id="KW-0489">Methyltransferase</keyword>
<dbReference type="InterPro" id="IPR029063">
    <property type="entry name" value="SAM-dependent_MTases_sf"/>
</dbReference>
<evidence type="ECO:0000256" key="2">
    <source>
        <dbReference type="ARBA" id="ARBA00022603"/>
    </source>
</evidence>
<dbReference type="GO" id="GO:0005634">
    <property type="term" value="C:nucleus"/>
    <property type="evidence" value="ECO:0007669"/>
    <property type="project" value="UniProtKB-SubCell"/>
</dbReference>
<proteinExistence type="predicted"/>
<dbReference type="GO" id="GO:0032259">
    <property type="term" value="P:methylation"/>
    <property type="evidence" value="ECO:0007669"/>
    <property type="project" value="UniProtKB-KW"/>
</dbReference>
<evidence type="ECO:0000259" key="7">
    <source>
        <dbReference type="Pfam" id="PF13649"/>
    </source>
</evidence>
<dbReference type="Pfam" id="PF22528">
    <property type="entry name" value="PRMT_C"/>
    <property type="match status" value="1"/>
</dbReference>
<dbReference type="CDD" id="cd02440">
    <property type="entry name" value="AdoMet_MTases"/>
    <property type="match status" value="1"/>
</dbReference>
<dbReference type="Proteomes" id="UP001314263">
    <property type="component" value="Unassembled WGS sequence"/>
</dbReference>
<evidence type="ECO:0000256" key="4">
    <source>
        <dbReference type="ARBA" id="ARBA00022691"/>
    </source>
</evidence>
<sequence>MFGTQHAYIEYTKSCCYALTDHLAKSRSVKTPQDCAAIVLKRKSNIVDREAVSAAAGGLQHLTMTKASLSQAEHTAADYYFDSYAHFGIHEEMLKDTVRTRSYQAAIMQNEFLFRGKTVLDVGCGTGILSLFAAKAGAKHVYGIERSAIAEQAKQIVQDNGYQDTVTIIQGKVEEVDLPVQQVDIIISEWMGYFLMYESMLDTVLYARDKWMAQGGIMMPDRCTMSLVAIEDADYRHEKIDFWDNVYGFDFSAIKKLAMQEPLVDVVDHEQVVTEPCKLSTFNISEMTKSDAAFTVPFKLVATRNDYVHALVAYFDVYFTACHKLVWFSTSPKSRSTHWKQTVVYLSDTITICQGEVITGQLTCAPNKSNPRDLDISIEYSFKGKNSSASAKQEYRMR</sequence>
<reference evidence="9 10" key="1">
    <citation type="submission" date="2023-10" db="EMBL/GenBank/DDBJ databases">
        <authorList>
            <person name="Maclean D."/>
            <person name="Macfadyen A."/>
        </authorList>
    </citation>
    <scope>NUCLEOTIDE SEQUENCE [LARGE SCALE GENOMIC DNA]</scope>
</reference>
<protein>
    <submittedName>
        <fullName evidence="9">Protein arginine N-methyltransferase 1</fullName>
    </submittedName>
</protein>
<feature type="domain" description="Methyltransferase" evidence="7">
    <location>
        <begin position="119"/>
        <end position="201"/>
    </location>
</feature>
<dbReference type="PANTHER" id="PTHR11006:SF53">
    <property type="entry name" value="PROTEIN ARGININE N-METHYLTRANSFERASE 3"/>
    <property type="match status" value="1"/>
</dbReference>
<keyword evidence="4 6" id="KW-0949">S-adenosyl-L-methionine</keyword>
<dbReference type="FunFam" id="2.70.160.11:FF:000001">
    <property type="entry name" value="Blast:Protein arginine N-methyltransferase 1"/>
    <property type="match status" value="1"/>
</dbReference>
<evidence type="ECO:0000256" key="1">
    <source>
        <dbReference type="ARBA" id="ARBA00004123"/>
    </source>
</evidence>
<evidence type="ECO:0000313" key="10">
    <source>
        <dbReference type="Proteomes" id="UP001314263"/>
    </source>
</evidence>
<evidence type="ECO:0000313" key="9">
    <source>
        <dbReference type="EMBL" id="CAK0784488.1"/>
    </source>
</evidence>
<dbReference type="InterPro" id="IPR025799">
    <property type="entry name" value="Arg_MeTrfase"/>
</dbReference>
<accession>A0AAV1IAU5</accession>
<dbReference type="GO" id="GO:0042054">
    <property type="term" value="F:histone methyltransferase activity"/>
    <property type="evidence" value="ECO:0007669"/>
    <property type="project" value="TreeGrafter"/>
</dbReference>
<dbReference type="GO" id="GO:0016274">
    <property type="term" value="F:protein-arginine N-methyltransferase activity"/>
    <property type="evidence" value="ECO:0007669"/>
    <property type="project" value="InterPro"/>
</dbReference>
<keyword evidence="10" id="KW-1185">Reference proteome</keyword>
<dbReference type="SUPFAM" id="SSF53335">
    <property type="entry name" value="S-adenosyl-L-methionine-dependent methyltransferases"/>
    <property type="match status" value="1"/>
</dbReference>
<dbReference type="EMBL" id="CAUYUE010000010">
    <property type="protein sequence ID" value="CAK0784488.1"/>
    <property type="molecule type" value="Genomic_DNA"/>
</dbReference>
<feature type="domain" description="Protein arginine N-methyltransferase" evidence="8">
    <location>
        <begin position="221"/>
        <end position="384"/>
    </location>
</feature>
<dbReference type="Pfam" id="PF13649">
    <property type="entry name" value="Methyltransf_25"/>
    <property type="match status" value="1"/>
</dbReference>
<evidence type="ECO:0000259" key="8">
    <source>
        <dbReference type="Pfam" id="PF22528"/>
    </source>
</evidence>
<comment type="caution">
    <text evidence="9">The sequence shown here is derived from an EMBL/GenBank/DDBJ whole genome shotgun (WGS) entry which is preliminary data.</text>
</comment>
<dbReference type="Gene3D" id="2.70.160.11">
    <property type="entry name" value="Hnrnp arginine n-methyltransferase1"/>
    <property type="match status" value="1"/>
</dbReference>
<dbReference type="InterPro" id="IPR041698">
    <property type="entry name" value="Methyltransf_25"/>
</dbReference>
<dbReference type="InterPro" id="IPR055135">
    <property type="entry name" value="PRMT_dom"/>
</dbReference>
<dbReference type="AlphaFoldDB" id="A0AAV1IAU5"/>
<keyword evidence="3 6" id="KW-0808">Transferase</keyword>
<name>A0AAV1IAU5_9CHLO</name>
<gene>
    <name evidence="9" type="primary">PRMT1</name>
    <name evidence="9" type="ORF">CVIRNUC_007692</name>
</gene>
<dbReference type="PROSITE" id="PS51678">
    <property type="entry name" value="SAM_MT_PRMT"/>
    <property type="match status" value="1"/>
</dbReference>
<dbReference type="FunFam" id="3.40.50.150:FF:000116">
    <property type="entry name" value="probable protein arginine N-methyltransferase 1"/>
    <property type="match status" value="1"/>
</dbReference>